<sequence>MKKWLAVTWGILTAGFITFFGLYSSNRLLYMKKKEEEDIIKRESMANRLSLADFNTLPKEEVTIPSPFGYDLHTYFIHPYNSKRYVVFCHGVTETKWNSIKYMNIFLKRGFNAVIYDHRRHGQSGGKTTSFGHYEKHDLKAVIEELRRRIGEDAFIGIHGESMGAATMLLYAGGLKDCADFYIADCSFSDFQAQFLYRFKMDTKVNGKWLLPITNLFLKYRGGFTFKEVSPLSVMRNISKPILFIHSQDDDFILPIMTKALFQQKTGDKMLYIADKGAHAQSYNENPEQYERVIDEFLTTYLM</sequence>
<keyword evidence="1" id="KW-0472">Membrane</keyword>
<dbReference type="Proteomes" id="UP001312865">
    <property type="component" value="Unassembled WGS sequence"/>
</dbReference>
<evidence type="ECO:0000259" key="2">
    <source>
        <dbReference type="Pfam" id="PF12146"/>
    </source>
</evidence>
<dbReference type="PANTHER" id="PTHR43358">
    <property type="entry name" value="ALPHA/BETA-HYDROLASE"/>
    <property type="match status" value="1"/>
</dbReference>
<dbReference type="GO" id="GO:0016787">
    <property type="term" value="F:hydrolase activity"/>
    <property type="evidence" value="ECO:0007669"/>
    <property type="project" value="UniProtKB-KW"/>
</dbReference>
<feature type="domain" description="Serine aminopeptidase S33" evidence="2">
    <location>
        <begin position="82"/>
        <end position="172"/>
    </location>
</feature>
<name>A0ABU8HCS6_9BACI</name>
<dbReference type="PANTHER" id="PTHR43358:SF5">
    <property type="entry name" value="EXPORTED PROTEIN"/>
    <property type="match status" value="1"/>
</dbReference>
<gene>
    <name evidence="3" type="ORF">WAK64_08510</name>
</gene>
<evidence type="ECO:0000256" key="1">
    <source>
        <dbReference type="SAM" id="Phobius"/>
    </source>
</evidence>
<dbReference type="InterPro" id="IPR052920">
    <property type="entry name" value="DNA-binding_regulatory"/>
</dbReference>
<reference evidence="3 4" key="1">
    <citation type="journal article" date="2018" name="J. Microbiol.">
        <title>Bacillus spongiae sp. nov., isolated from sponge of Jeju Island.</title>
        <authorList>
            <person name="Lee G.E."/>
            <person name="Im W.T."/>
            <person name="Park J.S."/>
        </authorList>
    </citation>
    <scope>NUCLEOTIDE SEQUENCE [LARGE SCALE GENOMIC DNA]</scope>
    <source>
        <strain evidence="3 4">135PIL107-10</strain>
    </source>
</reference>
<evidence type="ECO:0000313" key="3">
    <source>
        <dbReference type="EMBL" id="MEI5907097.1"/>
    </source>
</evidence>
<keyword evidence="4" id="KW-1185">Reference proteome</keyword>
<dbReference type="Pfam" id="PF12146">
    <property type="entry name" value="Hydrolase_4"/>
    <property type="match status" value="1"/>
</dbReference>
<evidence type="ECO:0000313" key="4">
    <source>
        <dbReference type="Proteomes" id="UP001312865"/>
    </source>
</evidence>
<dbReference type="EMBL" id="JBBAXC010000006">
    <property type="protein sequence ID" value="MEI5907097.1"/>
    <property type="molecule type" value="Genomic_DNA"/>
</dbReference>
<comment type="caution">
    <text evidence="3">The sequence shown here is derived from an EMBL/GenBank/DDBJ whole genome shotgun (WGS) entry which is preliminary data.</text>
</comment>
<proteinExistence type="predicted"/>
<dbReference type="SUPFAM" id="SSF53474">
    <property type="entry name" value="alpha/beta-Hydrolases"/>
    <property type="match status" value="1"/>
</dbReference>
<feature type="transmembrane region" description="Helical" evidence="1">
    <location>
        <begin position="6"/>
        <end position="24"/>
    </location>
</feature>
<keyword evidence="1" id="KW-0812">Transmembrane</keyword>
<keyword evidence="1" id="KW-1133">Transmembrane helix</keyword>
<organism evidence="3 4">
    <name type="scientific">Bacillus spongiae</name>
    <dbReference type="NCBI Taxonomy" id="2683610"/>
    <lineage>
        <taxon>Bacteria</taxon>
        <taxon>Bacillati</taxon>
        <taxon>Bacillota</taxon>
        <taxon>Bacilli</taxon>
        <taxon>Bacillales</taxon>
        <taxon>Bacillaceae</taxon>
        <taxon>Bacillus</taxon>
    </lineage>
</organism>
<dbReference type="RefSeq" id="WP_336586538.1">
    <property type="nucleotide sequence ID" value="NZ_JBBAXC010000006.1"/>
</dbReference>
<dbReference type="InterPro" id="IPR022742">
    <property type="entry name" value="Hydrolase_4"/>
</dbReference>
<protein>
    <submittedName>
        <fullName evidence="3">Alpha/beta hydrolase</fullName>
    </submittedName>
</protein>
<dbReference type="InterPro" id="IPR029058">
    <property type="entry name" value="AB_hydrolase_fold"/>
</dbReference>
<keyword evidence="3" id="KW-0378">Hydrolase</keyword>
<accession>A0ABU8HCS6</accession>
<dbReference type="Gene3D" id="3.40.50.1820">
    <property type="entry name" value="alpha/beta hydrolase"/>
    <property type="match status" value="1"/>
</dbReference>